<evidence type="ECO:0000313" key="13">
    <source>
        <dbReference type="EMBL" id="QWV17450.1"/>
    </source>
</evidence>
<evidence type="ECO:0000313" key="15">
    <source>
        <dbReference type="Proteomes" id="UP000252554"/>
    </source>
</evidence>
<feature type="transmembrane region" description="Helical" evidence="10">
    <location>
        <begin position="67"/>
        <end position="87"/>
    </location>
</feature>
<feature type="transmembrane region" description="Helical" evidence="10">
    <location>
        <begin position="192"/>
        <end position="216"/>
    </location>
</feature>
<evidence type="ECO:0000256" key="6">
    <source>
        <dbReference type="ARBA" id="ARBA00022989"/>
    </source>
</evidence>
<feature type="transmembrane region" description="Helical" evidence="10">
    <location>
        <begin position="348"/>
        <end position="372"/>
    </location>
</feature>
<dbReference type="InterPro" id="IPR018047">
    <property type="entry name" value="Ammonium_transpt_CS"/>
</dbReference>
<reference evidence="14 15" key="1">
    <citation type="submission" date="2018-06" db="EMBL/GenBank/DDBJ databases">
        <title>Whole genome sequencing of four bacterial strains from South Shetland trench revealing bio-synthetic gene clusters.</title>
        <authorList>
            <person name="Abdel-Mageed W.M."/>
            <person name="Lehri B."/>
            <person name="Jarmusch S.A."/>
            <person name="Miranda K."/>
            <person name="Goodfellow M."/>
            <person name="Jaspars M."/>
            <person name="Karlyshev A.V."/>
        </authorList>
    </citation>
    <scope>NUCLEOTIDE SEQUENCE [LARGE SCALE GENOMIC DNA]</scope>
    <source>
        <strain evidence="14 15">SST2</strain>
    </source>
</reference>
<dbReference type="GO" id="GO:0008519">
    <property type="term" value="F:ammonium channel activity"/>
    <property type="evidence" value="ECO:0007669"/>
    <property type="project" value="InterPro"/>
</dbReference>
<dbReference type="PANTHER" id="PTHR43029:SF10">
    <property type="entry name" value="AMMONIUM TRANSPORTER MEP2"/>
    <property type="match status" value="1"/>
</dbReference>
<evidence type="ECO:0000256" key="4">
    <source>
        <dbReference type="ARBA" id="ARBA00022475"/>
    </source>
</evidence>
<reference evidence="13 16" key="2">
    <citation type="submission" date="2021-06" db="EMBL/GenBank/DDBJ databases">
        <title>Microbial metabolic specificity influences pelagic lipid remineralization.</title>
        <authorList>
            <person name="Behrendt L."/>
            <person name="Hunter J.E."/>
            <person name="Alcolombri U."/>
            <person name="Smriga S."/>
            <person name="Mincer T."/>
            <person name="Lowenstein D.P."/>
            <person name="Peaudecerf F.J."/>
            <person name="Fernandez V.I."/>
            <person name="Fredricks H."/>
            <person name="Almblad H."/>
            <person name="Harrison J.J."/>
            <person name="Stocker R."/>
            <person name="Van Mooy B.A.S."/>
        </authorList>
    </citation>
    <scope>NUCLEOTIDE SEQUENCE [LARGE SCALE GENOMIC DNA]</scope>
    <source>
        <strain evidence="13 16">A252</strain>
    </source>
</reference>
<dbReference type="Proteomes" id="UP000683436">
    <property type="component" value="Chromosome"/>
</dbReference>
<feature type="transmembrane region" description="Helical" evidence="10">
    <location>
        <begin position="159"/>
        <end position="180"/>
    </location>
</feature>
<evidence type="ECO:0000313" key="14">
    <source>
        <dbReference type="EMBL" id="RBA58838.1"/>
    </source>
</evidence>
<evidence type="ECO:0000256" key="9">
    <source>
        <dbReference type="ARBA" id="ARBA00050025"/>
    </source>
</evidence>
<dbReference type="AlphaFoldDB" id="A0A365PUV7"/>
<dbReference type="Proteomes" id="UP000252554">
    <property type="component" value="Unassembled WGS sequence"/>
</dbReference>
<dbReference type="InterPro" id="IPR029020">
    <property type="entry name" value="Ammonium/urea_transptr"/>
</dbReference>
<feature type="transmembrane region" description="Helical" evidence="10">
    <location>
        <begin position="292"/>
        <end position="310"/>
    </location>
</feature>
<evidence type="ECO:0000256" key="8">
    <source>
        <dbReference type="ARBA" id="ARBA00023177"/>
    </source>
</evidence>
<evidence type="ECO:0000313" key="16">
    <source>
        <dbReference type="Proteomes" id="UP000683436"/>
    </source>
</evidence>
<keyword evidence="6 10" id="KW-1133">Transmembrane helix</keyword>
<feature type="transmembrane region" description="Helical" evidence="10">
    <location>
        <begin position="384"/>
        <end position="406"/>
    </location>
</feature>
<sequence length="438" mass="45699">MTLRKFAGLGALLSLISPGIAMAQEATLDSGDTAWMLTATALVLFMTIPGLALFYGGMVRSKNILSVMMQCFAITGLMSILWMVYGYSLAFDTTGMEAGVTNLNSFVGGLGRAFLSGLTPDSLTGTVPESVFITFQMTFAIITPALIVGAFAERMKFSAMLVFMGVWFTLVYAPIAHMVWGGDGGLMWDWGVLDFAGGTVVHINAGIAGLVACIVLGKRKGFPTTPMAPHNLGLTLIGAAMLWIGWFGFNAGSSLAANGTAGMAMLVTQIATAAAALSWMFAEWLTHGKPSALGIASGVVAGLVAITPAAGTVGPMGALIIGLASGVICFFCATSLKRKLGYDDSLDAFSVHGVGGIVGALLTGVFAAPALGGFGEVENIALQLWIQFKGVLFTVVYTAIVTFVILKVIDVVMGLRVTEEEEAIGLDLSLHNERGYNL</sequence>
<dbReference type="FunFam" id="1.10.3430.10:FF:000007">
    <property type="entry name" value="Ammonium transporter"/>
    <property type="match status" value="1"/>
</dbReference>
<evidence type="ECO:0000256" key="11">
    <source>
        <dbReference type="SAM" id="SignalP"/>
    </source>
</evidence>
<dbReference type="RefSeq" id="WP_128120241.1">
    <property type="nucleotide sequence ID" value="NZ_CP076683.1"/>
</dbReference>
<evidence type="ECO:0000256" key="10">
    <source>
        <dbReference type="RuleBase" id="RU362002"/>
    </source>
</evidence>
<feature type="transmembrane region" description="Helical" evidence="10">
    <location>
        <begin position="261"/>
        <end position="280"/>
    </location>
</feature>
<feature type="transmembrane region" description="Helical" evidence="10">
    <location>
        <begin position="316"/>
        <end position="336"/>
    </location>
</feature>
<proteinExistence type="inferred from homology"/>
<keyword evidence="3 10" id="KW-0813">Transport</keyword>
<keyword evidence="11" id="KW-0732">Signal</keyword>
<evidence type="ECO:0000259" key="12">
    <source>
        <dbReference type="Pfam" id="PF00909"/>
    </source>
</evidence>
<feature type="transmembrane region" description="Helical" evidence="10">
    <location>
        <begin position="33"/>
        <end position="55"/>
    </location>
</feature>
<evidence type="ECO:0000256" key="3">
    <source>
        <dbReference type="ARBA" id="ARBA00022448"/>
    </source>
</evidence>
<feature type="transmembrane region" description="Helical" evidence="10">
    <location>
        <begin position="228"/>
        <end position="249"/>
    </location>
</feature>
<evidence type="ECO:0000256" key="5">
    <source>
        <dbReference type="ARBA" id="ARBA00022692"/>
    </source>
</evidence>
<dbReference type="Gene3D" id="1.10.3430.10">
    <property type="entry name" value="Ammonium transporter AmtB like domains"/>
    <property type="match status" value="1"/>
</dbReference>
<accession>A0A365PUV7</accession>
<name>A0A365PUV7_9GAMM</name>
<dbReference type="InterPro" id="IPR001905">
    <property type="entry name" value="Ammonium_transpt"/>
</dbReference>
<gene>
    <name evidence="14" type="ORF">DQ403_10370</name>
    <name evidence="13" type="ORF">KQ248_01675</name>
</gene>
<evidence type="ECO:0000256" key="2">
    <source>
        <dbReference type="ARBA" id="ARBA00005887"/>
    </source>
</evidence>
<dbReference type="Pfam" id="PF00909">
    <property type="entry name" value="Ammonium_transp"/>
    <property type="match status" value="1"/>
</dbReference>
<protein>
    <recommendedName>
        <fullName evidence="9 10">Ammonium transporter</fullName>
    </recommendedName>
</protein>
<dbReference type="SUPFAM" id="SSF111352">
    <property type="entry name" value="Ammonium transporter"/>
    <property type="match status" value="1"/>
</dbReference>
<dbReference type="EMBL" id="QNTV01000006">
    <property type="protein sequence ID" value="RBA58838.1"/>
    <property type="molecule type" value="Genomic_DNA"/>
</dbReference>
<feature type="domain" description="Ammonium transporter AmtB-like" evidence="12">
    <location>
        <begin position="34"/>
        <end position="436"/>
    </location>
</feature>
<dbReference type="PANTHER" id="PTHR43029">
    <property type="entry name" value="AMMONIUM TRANSPORTER MEP2"/>
    <property type="match status" value="1"/>
</dbReference>
<keyword evidence="4" id="KW-1003">Cell membrane</keyword>
<keyword evidence="7 10" id="KW-0472">Membrane</keyword>
<keyword evidence="8 10" id="KW-0924">Ammonia transport</keyword>
<evidence type="ECO:0000256" key="7">
    <source>
        <dbReference type="ARBA" id="ARBA00023136"/>
    </source>
</evidence>
<keyword evidence="5 10" id="KW-0812">Transmembrane</keyword>
<feature type="chain" id="PRO_5016702661" description="Ammonium transporter" evidence="11">
    <location>
        <begin position="24"/>
        <end position="438"/>
    </location>
</feature>
<feature type="transmembrane region" description="Helical" evidence="10">
    <location>
        <begin position="131"/>
        <end position="152"/>
    </location>
</feature>
<keyword evidence="16" id="KW-1185">Reference proteome</keyword>
<dbReference type="InterPro" id="IPR024041">
    <property type="entry name" value="NH4_transpt_AmtB-like_dom"/>
</dbReference>
<dbReference type="GO" id="GO:0005886">
    <property type="term" value="C:plasma membrane"/>
    <property type="evidence" value="ECO:0007669"/>
    <property type="project" value="UniProtKB-SubCell"/>
</dbReference>
<comment type="subcellular location">
    <subcellularLocation>
        <location evidence="1 10">Cell membrane</location>
        <topology evidence="1 10">Multi-pass membrane protein</topology>
    </subcellularLocation>
</comment>
<dbReference type="NCBIfam" id="TIGR00836">
    <property type="entry name" value="amt"/>
    <property type="match status" value="1"/>
</dbReference>
<evidence type="ECO:0000256" key="1">
    <source>
        <dbReference type="ARBA" id="ARBA00004651"/>
    </source>
</evidence>
<dbReference type="PROSITE" id="PS01219">
    <property type="entry name" value="AMMONIUM_TRANSP"/>
    <property type="match status" value="1"/>
</dbReference>
<comment type="similarity">
    <text evidence="2 10">Belongs to the ammonia transporter channel (TC 1.A.11.2) family.</text>
</comment>
<feature type="signal peptide" evidence="11">
    <location>
        <begin position="1"/>
        <end position="23"/>
    </location>
</feature>
<dbReference type="EMBL" id="CP076683">
    <property type="protein sequence ID" value="QWV17450.1"/>
    <property type="molecule type" value="Genomic_DNA"/>
</dbReference>
<organism evidence="14 15">
    <name type="scientific">Stutzerimonas zhaodongensis</name>
    <dbReference type="NCBI Taxonomy" id="1176257"/>
    <lineage>
        <taxon>Bacteria</taxon>
        <taxon>Pseudomonadati</taxon>
        <taxon>Pseudomonadota</taxon>
        <taxon>Gammaproteobacteria</taxon>
        <taxon>Pseudomonadales</taxon>
        <taxon>Pseudomonadaceae</taxon>
        <taxon>Stutzerimonas</taxon>
    </lineage>
</organism>